<proteinExistence type="predicted"/>
<reference evidence="1" key="1">
    <citation type="journal article" date="2015" name="Nature">
        <title>Complex archaea that bridge the gap between prokaryotes and eukaryotes.</title>
        <authorList>
            <person name="Spang A."/>
            <person name="Saw J.H."/>
            <person name="Jorgensen S.L."/>
            <person name="Zaremba-Niedzwiedzka K."/>
            <person name="Martijn J."/>
            <person name="Lind A.E."/>
            <person name="van Eijk R."/>
            <person name="Schleper C."/>
            <person name="Guy L."/>
            <person name="Ettema T.J."/>
        </authorList>
    </citation>
    <scope>NUCLEOTIDE SEQUENCE</scope>
</reference>
<dbReference type="AlphaFoldDB" id="A0A0F9BVR2"/>
<dbReference type="EMBL" id="LAZR01039023">
    <property type="protein sequence ID" value="KKL18042.1"/>
    <property type="molecule type" value="Genomic_DNA"/>
</dbReference>
<name>A0A0F9BVR2_9ZZZZ</name>
<organism evidence="1">
    <name type="scientific">marine sediment metagenome</name>
    <dbReference type="NCBI Taxonomy" id="412755"/>
    <lineage>
        <taxon>unclassified sequences</taxon>
        <taxon>metagenomes</taxon>
        <taxon>ecological metagenomes</taxon>
    </lineage>
</organism>
<feature type="non-terminal residue" evidence="1">
    <location>
        <position position="1"/>
    </location>
</feature>
<gene>
    <name evidence="1" type="ORF">LCGC14_2479540</name>
</gene>
<protein>
    <submittedName>
        <fullName evidence="1">Uncharacterized protein</fullName>
    </submittedName>
</protein>
<sequence length="63" mass="7081">DALWALTLPWDRTKFAGVFWFPGDRPASCAGTIAVFGTRQEARDANKHRNLRPVRVEVTVKAI</sequence>
<accession>A0A0F9BVR2</accession>
<evidence type="ECO:0000313" key="1">
    <source>
        <dbReference type="EMBL" id="KKL18042.1"/>
    </source>
</evidence>
<comment type="caution">
    <text evidence="1">The sequence shown here is derived from an EMBL/GenBank/DDBJ whole genome shotgun (WGS) entry which is preliminary data.</text>
</comment>